<dbReference type="Pfam" id="PF00583">
    <property type="entry name" value="Acetyltransf_1"/>
    <property type="match status" value="1"/>
</dbReference>
<dbReference type="PROSITE" id="PS51186">
    <property type="entry name" value="GNAT"/>
    <property type="match status" value="1"/>
</dbReference>
<evidence type="ECO:0000313" key="2">
    <source>
        <dbReference type="EMBL" id="SJN45669.1"/>
    </source>
</evidence>
<dbReference type="Gene3D" id="3.40.630.30">
    <property type="match status" value="1"/>
</dbReference>
<reference evidence="2 3" key="1">
    <citation type="submission" date="2017-02" db="EMBL/GenBank/DDBJ databases">
        <authorList>
            <person name="Peterson S.W."/>
        </authorList>
    </citation>
    <scope>NUCLEOTIDE SEQUENCE [LARGE SCALE GENOMIC DNA]</scope>
    <source>
        <strain evidence="2 3">B Mb 05.01</strain>
    </source>
</reference>
<proteinExistence type="predicted"/>
<dbReference type="RefSeq" id="WP_087132865.1">
    <property type="nucleotide sequence ID" value="NZ_FUKO01000039.1"/>
</dbReference>
<name>A0A1R4KN46_9MICO</name>
<keyword evidence="3" id="KW-1185">Reference proteome</keyword>
<feature type="domain" description="N-acetyltransferase" evidence="1">
    <location>
        <begin position="3"/>
        <end position="196"/>
    </location>
</feature>
<dbReference type="EMBL" id="FUKO01000039">
    <property type="protein sequence ID" value="SJN45669.1"/>
    <property type="molecule type" value="Genomic_DNA"/>
</dbReference>
<evidence type="ECO:0000313" key="3">
    <source>
        <dbReference type="Proteomes" id="UP000196320"/>
    </source>
</evidence>
<dbReference type="SUPFAM" id="SSF55729">
    <property type="entry name" value="Acyl-CoA N-acyltransferases (Nat)"/>
    <property type="match status" value="1"/>
</dbReference>
<organism evidence="2 3">
    <name type="scientific">Microbacterium esteraromaticum</name>
    <dbReference type="NCBI Taxonomy" id="57043"/>
    <lineage>
        <taxon>Bacteria</taxon>
        <taxon>Bacillati</taxon>
        <taxon>Actinomycetota</taxon>
        <taxon>Actinomycetes</taxon>
        <taxon>Micrococcales</taxon>
        <taxon>Microbacteriaceae</taxon>
        <taxon>Microbacterium</taxon>
    </lineage>
</organism>
<protein>
    <recommendedName>
        <fullName evidence="1">N-acetyltransferase domain-containing protein</fullName>
    </recommendedName>
</protein>
<dbReference type="Proteomes" id="UP000196320">
    <property type="component" value="Unassembled WGS sequence"/>
</dbReference>
<dbReference type="GO" id="GO:0016747">
    <property type="term" value="F:acyltransferase activity, transferring groups other than amino-acyl groups"/>
    <property type="evidence" value="ECO:0007669"/>
    <property type="project" value="InterPro"/>
</dbReference>
<dbReference type="InterPro" id="IPR016181">
    <property type="entry name" value="Acyl_CoA_acyltransferase"/>
</dbReference>
<dbReference type="InterPro" id="IPR000182">
    <property type="entry name" value="GNAT_dom"/>
</dbReference>
<dbReference type="OrthoDB" id="9799092at2"/>
<dbReference type="CDD" id="cd04301">
    <property type="entry name" value="NAT_SF"/>
    <property type="match status" value="1"/>
</dbReference>
<accession>A0A1R4KN46</accession>
<gene>
    <name evidence="2" type="ORF">FM104_14185</name>
</gene>
<evidence type="ECO:0000259" key="1">
    <source>
        <dbReference type="PROSITE" id="PS51186"/>
    </source>
</evidence>
<sequence>MKIEVTRADELGEEYRHQIAEVLTQGFAEDFAFFSKDADVLADAFAPMLILERFHIALVDGEPAAVAVVTEGEQACFKPDRHELQRVLGPIHGMISYRIIRSQFMGAYDGACDGLTEIAFVTTAPQHQGKGVATALMRRLLELPSDEFVLRDIKDTNTPALGLYAKLGFTETQRRRIKFAKRAGFSAYVSMGLNRAKADA</sequence>
<dbReference type="AlphaFoldDB" id="A0A1R4KN46"/>